<dbReference type="InterPro" id="IPR036412">
    <property type="entry name" value="HAD-like_sf"/>
</dbReference>
<dbReference type="EMBL" id="LNQE01000452">
    <property type="protein sequence ID" value="KUG26502.1"/>
    <property type="molecule type" value="Genomic_DNA"/>
</dbReference>
<dbReference type="PIRSF" id="PIRSF004682">
    <property type="entry name" value="GmhB"/>
    <property type="match status" value="1"/>
</dbReference>
<evidence type="ECO:0000256" key="3">
    <source>
        <dbReference type="ARBA" id="ARBA00022490"/>
    </source>
</evidence>
<protein>
    <recommendedName>
        <fullName evidence="7">D,D-heptose 1,7-bisphosphate phosphatase</fullName>
    </recommendedName>
</protein>
<organism evidence="8">
    <name type="scientific">hydrocarbon metagenome</name>
    <dbReference type="NCBI Taxonomy" id="938273"/>
    <lineage>
        <taxon>unclassified sequences</taxon>
        <taxon>metagenomes</taxon>
        <taxon>ecological metagenomes</taxon>
    </lineage>
</organism>
<keyword evidence="5" id="KW-0378">Hydrolase</keyword>
<gene>
    <name evidence="8" type="ORF">ASZ90_003655</name>
</gene>
<dbReference type="InterPro" id="IPR006543">
    <property type="entry name" value="Histidinol-phos"/>
</dbReference>
<keyword evidence="4" id="KW-0479">Metal-binding</keyword>
<dbReference type="NCBIfam" id="TIGR01656">
    <property type="entry name" value="Histidinol-ppas"/>
    <property type="match status" value="1"/>
</dbReference>
<dbReference type="PANTHER" id="PTHR42891:SF1">
    <property type="entry name" value="D-GLYCERO-BETA-D-MANNO-HEPTOSE-1,7-BISPHOSPHATE 7-PHOSPHATASE"/>
    <property type="match status" value="1"/>
</dbReference>
<evidence type="ECO:0000313" key="8">
    <source>
        <dbReference type="EMBL" id="KUG26502.1"/>
    </source>
</evidence>
<proteinExistence type="inferred from homology"/>
<dbReference type="Gene3D" id="3.40.50.1000">
    <property type="entry name" value="HAD superfamily/HAD-like"/>
    <property type="match status" value="1"/>
</dbReference>
<evidence type="ECO:0000256" key="7">
    <source>
        <dbReference type="ARBA" id="ARBA00031828"/>
    </source>
</evidence>
<accession>A0A0W8G056</accession>
<dbReference type="InterPro" id="IPR006549">
    <property type="entry name" value="HAD-SF_hydro_IIIA"/>
</dbReference>
<name>A0A0W8G056_9ZZZZ</name>
<evidence type="ECO:0000256" key="5">
    <source>
        <dbReference type="ARBA" id="ARBA00022801"/>
    </source>
</evidence>
<evidence type="ECO:0000256" key="6">
    <source>
        <dbReference type="ARBA" id="ARBA00023277"/>
    </source>
</evidence>
<dbReference type="GO" id="GO:0005975">
    <property type="term" value="P:carbohydrate metabolic process"/>
    <property type="evidence" value="ECO:0007669"/>
    <property type="project" value="InterPro"/>
</dbReference>
<dbReference type="NCBIfam" id="TIGR01662">
    <property type="entry name" value="HAD-SF-IIIA"/>
    <property type="match status" value="1"/>
</dbReference>
<dbReference type="AlphaFoldDB" id="A0A0W8G056"/>
<dbReference type="InterPro" id="IPR004446">
    <property type="entry name" value="Heptose_bisP_phosphatase"/>
</dbReference>
<dbReference type="SUPFAM" id="SSF56784">
    <property type="entry name" value="HAD-like"/>
    <property type="match status" value="1"/>
</dbReference>
<dbReference type="Pfam" id="PF13242">
    <property type="entry name" value="Hydrolase_like"/>
    <property type="match status" value="1"/>
</dbReference>
<dbReference type="GO" id="GO:0005737">
    <property type="term" value="C:cytoplasm"/>
    <property type="evidence" value="ECO:0007669"/>
    <property type="project" value="UniProtKB-SubCell"/>
</dbReference>
<evidence type="ECO:0000256" key="1">
    <source>
        <dbReference type="ARBA" id="ARBA00004496"/>
    </source>
</evidence>
<evidence type="ECO:0000256" key="4">
    <source>
        <dbReference type="ARBA" id="ARBA00022723"/>
    </source>
</evidence>
<comment type="caution">
    <text evidence="8">The sequence shown here is derived from an EMBL/GenBank/DDBJ whole genome shotgun (WGS) entry which is preliminary data.</text>
</comment>
<keyword evidence="3" id="KW-0963">Cytoplasm</keyword>
<dbReference type="GO" id="GO:0046872">
    <property type="term" value="F:metal ion binding"/>
    <property type="evidence" value="ECO:0007669"/>
    <property type="project" value="UniProtKB-KW"/>
</dbReference>
<dbReference type="GO" id="GO:0016791">
    <property type="term" value="F:phosphatase activity"/>
    <property type="evidence" value="ECO:0007669"/>
    <property type="project" value="InterPro"/>
</dbReference>
<dbReference type="InterPro" id="IPR023214">
    <property type="entry name" value="HAD_sf"/>
</dbReference>
<dbReference type="CDD" id="cd07503">
    <property type="entry name" value="HAD_HisB-N"/>
    <property type="match status" value="1"/>
</dbReference>
<sequence>MTFHAVFLDRDGTINEDPGYLGNPDLVKLLPGVAEGISDLKSNYGFKTIVISNQAGIAKGLITDDQVNKVNKKINELLSEQNAEIDVFYYCPFHPLYNSQEQSECRKPSAYMINKAANENKIDLSKSYMIGDKASDVLCGINAGVKSILINSQLIAEEINSLKKEGKTPNFTANNFLDAVNFIKQDFNKR</sequence>
<comment type="subcellular location">
    <subcellularLocation>
        <location evidence="1">Cytoplasm</location>
    </subcellularLocation>
</comment>
<keyword evidence="6" id="KW-0119">Carbohydrate metabolism</keyword>
<evidence type="ECO:0000256" key="2">
    <source>
        <dbReference type="ARBA" id="ARBA00005628"/>
    </source>
</evidence>
<dbReference type="PANTHER" id="PTHR42891">
    <property type="entry name" value="D-GLYCERO-BETA-D-MANNO-HEPTOSE-1,7-BISPHOSPHATE 7-PHOSPHATASE"/>
    <property type="match status" value="1"/>
</dbReference>
<comment type="similarity">
    <text evidence="2">Belongs to the GmhB family.</text>
</comment>
<reference evidence="8" key="1">
    <citation type="journal article" date="2015" name="Proc. Natl. Acad. Sci. U.S.A.">
        <title>Networks of energetic and metabolic interactions define dynamics in microbial communities.</title>
        <authorList>
            <person name="Embree M."/>
            <person name="Liu J.K."/>
            <person name="Al-Bassam M.M."/>
            <person name="Zengler K."/>
        </authorList>
    </citation>
    <scope>NUCLEOTIDE SEQUENCE</scope>
</reference>